<dbReference type="AlphaFoldDB" id="A0A0C3BHU5"/>
<organism evidence="1 2">
    <name type="scientific">Hebeloma cylindrosporum</name>
    <dbReference type="NCBI Taxonomy" id="76867"/>
    <lineage>
        <taxon>Eukaryota</taxon>
        <taxon>Fungi</taxon>
        <taxon>Dikarya</taxon>
        <taxon>Basidiomycota</taxon>
        <taxon>Agaricomycotina</taxon>
        <taxon>Agaricomycetes</taxon>
        <taxon>Agaricomycetidae</taxon>
        <taxon>Agaricales</taxon>
        <taxon>Agaricineae</taxon>
        <taxon>Hymenogastraceae</taxon>
        <taxon>Hebeloma</taxon>
    </lineage>
</organism>
<reference evidence="1 2" key="1">
    <citation type="submission" date="2014-04" db="EMBL/GenBank/DDBJ databases">
        <authorList>
            <consortium name="DOE Joint Genome Institute"/>
            <person name="Kuo A."/>
            <person name="Gay G."/>
            <person name="Dore J."/>
            <person name="Kohler A."/>
            <person name="Nagy L.G."/>
            <person name="Floudas D."/>
            <person name="Copeland A."/>
            <person name="Barry K.W."/>
            <person name="Cichocki N."/>
            <person name="Veneault-Fourrey C."/>
            <person name="LaButti K."/>
            <person name="Lindquist E.A."/>
            <person name="Lipzen A."/>
            <person name="Lundell T."/>
            <person name="Morin E."/>
            <person name="Murat C."/>
            <person name="Sun H."/>
            <person name="Tunlid A."/>
            <person name="Henrissat B."/>
            <person name="Grigoriev I.V."/>
            <person name="Hibbett D.S."/>
            <person name="Martin F."/>
            <person name="Nordberg H.P."/>
            <person name="Cantor M.N."/>
            <person name="Hua S.X."/>
        </authorList>
    </citation>
    <scope>NUCLEOTIDE SEQUENCE [LARGE SCALE GENOMIC DNA]</scope>
    <source>
        <strain evidence="2">h7</strain>
    </source>
</reference>
<protein>
    <recommendedName>
        <fullName evidence="3">Hypervirulence associated protein TUDOR domain-containing protein</fullName>
    </recommendedName>
</protein>
<keyword evidence="2" id="KW-1185">Reference proteome</keyword>
<dbReference type="Proteomes" id="UP000053424">
    <property type="component" value="Unassembled WGS sequence"/>
</dbReference>
<name>A0A0C3BHU5_HEBCY</name>
<evidence type="ECO:0000313" key="2">
    <source>
        <dbReference type="Proteomes" id="UP000053424"/>
    </source>
</evidence>
<dbReference type="EMBL" id="KN831807">
    <property type="protein sequence ID" value="KIM36295.1"/>
    <property type="molecule type" value="Genomic_DNA"/>
</dbReference>
<reference evidence="2" key="2">
    <citation type="submission" date="2015-01" db="EMBL/GenBank/DDBJ databases">
        <title>Evolutionary Origins and Diversification of the Mycorrhizal Mutualists.</title>
        <authorList>
            <consortium name="DOE Joint Genome Institute"/>
            <consortium name="Mycorrhizal Genomics Consortium"/>
            <person name="Kohler A."/>
            <person name="Kuo A."/>
            <person name="Nagy L.G."/>
            <person name="Floudas D."/>
            <person name="Copeland A."/>
            <person name="Barry K.W."/>
            <person name="Cichocki N."/>
            <person name="Veneault-Fourrey C."/>
            <person name="LaButti K."/>
            <person name="Lindquist E.A."/>
            <person name="Lipzen A."/>
            <person name="Lundell T."/>
            <person name="Morin E."/>
            <person name="Murat C."/>
            <person name="Riley R."/>
            <person name="Ohm R."/>
            <person name="Sun H."/>
            <person name="Tunlid A."/>
            <person name="Henrissat B."/>
            <person name="Grigoriev I.V."/>
            <person name="Hibbett D.S."/>
            <person name="Martin F."/>
        </authorList>
    </citation>
    <scope>NUCLEOTIDE SEQUENCE [LARGE SCALE GENOMIC DNA]</scope>
    <source>
        <strain evidence="2">h7</strain>
    </source>
</reference>
<sequence>MATPEFKKGDRVKIIIDWSDVNQMFVAADTIGTVQISSKSEADSLAIRYTVKFPTPSGVLIFVPEEHLELHKRAGQ</sequence>
<accession>A0A0C3BHU5</accession>
<dbReference type="HOGENOM" id="CLU_2746926_0_0_1"/>
<gene>
    <name evidence="1" type="ORF">M413DRAFT_449340</name>
</gene>
<evidence type="ECO:0008006" key="3">
    <source>
        <dbReference type="Google" id="ProtNLM"/>
    </source>
</evidence>
<evidence type="ECO:0000313" key="1">
    <source>
        <dbReference type="EMBL" id="KIM36295.1"/>
    </source>
</evidence>
<proteinExistence type="predicted"/>